<reference evidence="1" key="1">
    <citation type="submission" date="2018-10" db="EMBL/GenBank/DDBJ databases">
        <title>Hidden diversity of soil giant viruses.</title>
        <authorList>
            <person name="Schulz F."/>
            <person name="Alteio L."/>
            <person name="Goudeau D."/>
            <person name="Ryan E.M."/>
            <person name="Malmstrom R.R."/>
            <person name="Blanchard J."/>
            <person name="Woyke T."/>
        </authorList>
    </citation>
    <scope>NUCLEOTIDE SEQUENCE</scope>
    <source>
        <strain evidence="1">HYV1</strain>
    </source>
</reference>
<evidence type="ECO:0000313" key="1">
    <source>
        <dbReference type="EMBL" id="AYV82872.1"/>
    </source>
</evidence>
<accession>A0A3G5A758</accession>
<dbReference type="EMBL" id="MK072385">
    <property type="protein sequence ID" value="AYV82872.1"/>
    <property type="molecule type" value="Genomic_DNA"/>
</dbReference>
<protein>
    <submittedName>
        <fullName evidence="1">Uncharacterized protein</fullName>
    </submittedName>
</protein>
<sequence>MAAGKATEDKESMKFGRFFNRDFRPDALLIQQRIAIRADRKRVKRLHDMVFGPGRDVRWKGNELWVLAWVKERMDKSICLIDNLPATKKLNVCLSAVAHRIYELTQKKTGYHMPDEKELKELEMHVMQGYYSPLSKTDPLLIAYLNSLQESRMDRATQRITVFEIGRQNIETLELNNTATLTSQFAFAICDMEDYLRETTSDKTINWWMTG</sequence>
<proteinExistence type="predicted"/>
<gene>
    <name evidence="1" type="ORF">Hyperionvirus3_18</name>
</gene>
<organism evidence="1">
    <name type="scientific">Hyperionvirus sp</name>
    <dbReference type="NCBI Taxonomy" id="2487770"/>
    <lineage>
        <taxon>Viruses</taxon>
        <taxon>Varidnaviria</taxon>
        <taxon>Bamfordvirae</taxon>
        <taxon>Nucleocytoviricota</taxon>
        <taxon>Megaviricetes</taxon>
        <taxon>Imitervirales</taxon>
        <taxon>Mimiviridae</taxon>
        <taxon>Klosneuvirinae</taxon>
    </lineage>
</organism>
<name>A0A3G5A758_9VIRU</name>